<evidence type="ECO:0000259" key="2">
    <source>
        <dbReference type="Pfam" id="PF15377"/>
    </source>
</evidence>
<comment type="caution">
    <text evidence="3">The sequence shown here is derived from an EMBL/GenBank/DDBJ whole genome shotgun (WGS) entry which is preliminary data.</text>
</comment>
<gene>
    <name evidence="3" type="ORF">DNG_05792</name>
</gene>
<name>A0AAE8MYU7_9PEZI</name>
<organism evidence="3 4">
    <name type="scientific">Cephalotrichum gorgonifer</name>
    <dbReference type="NCBI Taxonomy" id="2041049"/>
    <lineage>
        <taxon>Eukaryota</taxon>
        <taxon>Fungi</taxon>
        <taxon>Dikarya</taxon>
        <taxon>Ascomycota</taxon>
        <taxon>Pezizomycotina</taxon>
        <taxon>Sordariomycetes</taxon>
        <taxon>Hypocreomycetidae</taxon>
        <taxon>Microascales</taxon>
        <taxon>Microascaceae</taxon>
        <taxon>Cephalotrichum</taxon>
    </lineage>
</organism>
<keyword evidence="4" id="KW-1185">Reference proteome</keyword>
<protein>
    <recommendedName>
        <fullName evidence="2">DUF4604 domain-containing protein</fullName>
    </recommendedName>
</protein>
<evidence type="ECO:0000256" key="1">
    <source>
        <dbReference type="SAM" id="MobiDB-lite"/>
    </source>
</evidence>
<dbReference type="InterPro" id="IPR027911">
    <property type="entry name" value="DUF4604"/>
</dbReference>
<accession>A0AAE8MYU7</accession>
<feature type="compositionally biased region" description="Basic and acidic residues" evidence="1">
    <location>
        <begin position="129"/>
        <end position="148"/>
    </location>
</feature>
<feature type="region of interest" description="Disordered" evidence="1">
    <location>
        <begin position="21"/>
        <end position="58"/>
    </location>
</feature>
<reference evidence="3" key="1">
    <citation type="submission" date="2018-03" db="EMBL/GenBank/DDBJ databases">
        <authorList>
            <person name="Guldener U."/>
        </authorList>
    </citation>
    <scope>NUCLEOTIDE SEQUENCE</scope>
</reference>
<dbReference type="EMBL" id="ONZQ02000007">
    <property type="protein sequence ID" value="SPO03110.1"/>
    <property type="molecule type" value="Genomic_DNA"/>
</dbReference>
<feature type="compositionally biased region" description="Polar residues" evidence="1">
    <location>
        <begin position="24"/>
        <end position="35"/>
    </location>
</feature>
<feature type="compositionally biased region" description="Basic residues" evidence="1">
    <location>
        <begin position="158"/>
        <end position="168"/>
    </location>
</feature>
<dbReference type="AlphaFoldDB" id="A0AAE8MYU7"/>
<evidence type="ECO:0000313" key="4">
    <source>
        <dbReference type="Proteomes" id="UP001187682"/>
    </source>
</evidence>
<feature type="region of interest" description="Disordered" evidence="1">
    <location>
        <begin position="72"/>
        <end position="176"/>
    </location>
</feature>
<dbReference type="Proteomes" id="UP001187682">
    <property type="component" value="Unassembled WGS sequence"/>
</dbReference>
<proteinExistence type="predicted"/>
<sequence length="176" mass="18087">MSQKFNAKNLSYDDRLPPFLARLKSQNATTSSSPNPLLGANRRHGAKRSGSAEAEDAPLVVDAGGNVVAATVDGDGTVRYEDGGEAEGERGGVEDGGGEKGAEVKAAVAIGRKRKARVIGAGQEDEQEGEKGGDGDARKGTAVKDKAVGDAADSKPAPKAKKKAKKIKLSFDDDGP</sequence>
<feature type="compositionally biased region" description="Basic and acidic residues" evidence="1">
    <location>
        <begin position="76"/>
        <end position="103"/>
    </location>
</feature>
<evidence type="ECO:0000313" key="3">
    <source>
        <dbReference type="EMBL" id="SPO03110.1"/>
    </source>
</evidence>
<dbReference type="Pfam" id="PF15377">
    <property type="entry name" value="DUF4604"/>
    <property type="match status" value="1"/>
</dbReference>
<feature type="domain" description="DUF4604" evidence="2">
    <location>
        <begin position="8"/>
        <end position="174"/>
    </location>
</feature>